<reference evidence="3" key="1">
    <citation type="journal article" date="2017" name="Nat. Commun.">
        <title>The asparagus genome sheds light on the origin and evolution of a young Y chromosome.</title>
        <authorList>
            <person name="Harkess A."/>
            <person name="Zhou J."/>
            <person name="Xu C."/>
            <person name="Bowers J.E."/>
            <person name="Van der Hulst R."/>
            <person name="Ayyampalayam S."/>
            <person name="Mercati F."/>
            <person name="Riccardi P."/>
            <person name="McKain M.R."/>
            <person name="Kakrana A."/>
            <person name="Tang H."/>
            <person name="Ray J."/>
            <person name="Groenendijk J."/>
            <person name="Arikit S."/>
            <person name="Mathioni S.M."/>
            <person name="Nakano M."/>
            <person name="Shan H."/>
            <person name="Telgmann-Rauber A."/>
            <person name="Kanno A."/>
            <person name="Yue Z."/>
            <person name="Chen H."/>
            <person name="Li W."/>
            <person name="Chen Y."/>
            <person name="Xu X."/>
            <person name="Zhang Y."/>
            <person name="Luo S."/>
            <person name="Chen H."/>
            <person name="Gao J."/>
            <person name="Mao Z."/>
            <person name="Pires J.C."/>
            <person name="Luo M."/>
            <person name="Kudrna D."/>
            <person name="Wing R.A."/>
            <person name="Meyers B.C."/>
            <person name="Yi K."/>
            <person name="Kong H."/>
            <person name="Lavrijsen P."/>
            <person name="Sunseri F."/>
            <person name="Falavigna A."/>
            <person name="Ye Y."/>
            <person name="Leebens-Mack J.H."/>
            <person name="Chen G."/>
        </authorList>
    </citation>
    <scope>NUCLEOTIDE SEQUENCE [LARGE SCALE GENOMIC DNA]</scope>
    <source>
        <strain evidence="3">cv. DH0086</strain>
    </source>
</reference>
<name>A0A5P1E7K6_ASPOF</name>
<dbReference type="Gramene" id="ONK56926">
    <property type="protein sequence ID" value="ONK56926"/>
    <property type="gene ID" value="A4U43_C10F14770"/>
</dbReference>
<dbReference type="Proteomes" id="UP000243459">
    <property type="component" value="Chromosome 10"/>
</dbReference>
<keyword evidence="3" id="KW-1185">Reference proteome</keyword>
<proteinExistence type="predicted"/>
<gene>
    <name evidence="2" type="ORF">A4U43_C10F14770</name>
</gene>
<evidence type="ECO:0000313" key="2">
    <source>
        <dbReference type="EMBL" id="ONK56926.1"/>
    </source>
</evidence>
<sequence length="156" mass="16270">MAFTVVTTIPAKCNRARIIEEIQGRSAVTWSRSWGRSRWLDCYDEGGRSTVTGSRSWGRSRGLYYVDGGRRSAVTGTPELGEGSVGGDEDGFGGRPTEGGAGCSREAESTPPPTSPVVASPCSTSDPSPSATPPKHAQSSSVTPTLSLTPSPRLAP</sequence>
<dbReference type="AlphaFoldDB" id="A0A5P1E7K6"/>
<organism evidence="2 3">
    <name type="scientific">Asparagus officinalis</name>
    <name type="common">Garden asparagus</name>
    <dbReference type="NCBI Taxonomy" id="4686"/>
    <lineage>
        <taxon>Eukaryota</taxon>
        <taxon>Viridiplantae</taxon>
        <taxon>Streptophyta</taxon>
        <taxon>Embryophyta</taxon>
        <taxon>Tracheophyta</taxon>
        <taxon>Spermatophyta</taxon>
        <taxon>Magnoliopsida</taxon>
        <taxon>Liliopsida</taxon>
        <taxon>Asparagales</taxon>
        <taxon>Asparagaceae</taxon>
        <taxon>Asparagoideae</taxon>
        <taxon>Asparagus</taxon>
    </lineage>
</organism>
<evidence type="ECO:0000256" key="1">
    <source>
        <dbReference type="SAM" id="MobiDB-lite"/>
    </source>
</evidence>
<feature type="region of interest" description="Disordered" evidence="1">
    <location>
        <begin position="67"/>
        <end position="156"/>
    </location>
</feature>
<feature type="compositionally biased region" description="Gly residues" evidence="1">
    <location>
        <begin position="93"/>
        <end position="102"/>
    </location>
</feature>
<evidence type="ECO:0000313" key="3">
    <source>
        <dbReference type="Proteomes" id="UP000243459"/>
    </source>
</evidence>
<feature type="compositionally biased region" description="Low complexity" evidence="1">
    <location>
        <begin position="139"/>
        <end position="156"/>
    </location>
</feature>
<protein>
    <submittedName>
        <fullName evidence="2">Uncharacterized protein</fullName>
    </submittedName>
</protein>
<feature type="compositionally biased region" description="Low complexity" evidence="1">
    <location>
        <begin position="116"/>
        <end position="129"/>
    </location>
</feature>
<accession>A0A5P1E7K6</accession>
<dbReference type="EMBL" id="CM007390">
    <property type="protein sequence ID" value="ONK56926.1"/>
    <property type="molecule type" value="Genomic_DNA"/>
</dbReference>